<keyword evidence="5 7" id="KW-0472">Membrane</keyword>
<dbReference type="InterPro" id="IPR001734">
    <property type="entry name" value="Na/solute_symporter"/>
</dbReference>
<feature type="transmembrane region" description="Helical" evidence="7">
    <location>
        <begin position="259"/>
        <end position="278"/>
    </location>
</feature>
<feature type="transmembrane region" description="Helical" evidence="7">
    <location>
        <begin position="6"/>
        <end position="25"/>
    </location>
</feature>
<dbReference type="NCBIfam" id="TIGR00813">
    <property type="entry name" value="sss"/>
    <property type="match status" value="1"/>
</dbReference>
<feature type="transmembrane region" description="Helical" evidence="7">
    <location>
        <begin position="421"/>
        <end position="445"/>
    </location>
</feature>
<dbReference type="InterPro" id="IPR038377">
    <property type="entry name" value="Na/Glc_symporter_sf"/>
</dbReference>
<sequence length="536" mass="58325">MQSLSFLDFAVIAAYLIGTLGLGLYIGSKIKTGSDYFLAGRKLPWWAIGMSLVATDIGAVDIVGTGGAAHQHGLAVANFEWIGCVPAMIIAAFVFIPFFWRSGVTTIPEYMERRFNVAVRSALAICWIIFMACNLGIMLLASAKMMHVHLGMTVNACIYLTAFLVGIYTISGGLAAVVYTDMIQCVIMIGGCLLVLVLGIIDLGGIDNFQAEIKKQEQIQSEKQAAVVEKQEAKAAPAAGVLDVSHTSLILPADADTPFPWTGIFFGLALILSPAYWIGNQAIVQRSLGAKSEFDAKAAYVWGALLKNLVPVVVAVPGLIAFVKFPELTDGDQAFPELISHLLPTGLKGLFLAAFLAALMSSIDSYLNSASTIVTNDFYKRFYRRDASDVSLLKIGRVVTLLLVFWAIGFSFFLMTRSEGIYTIFQTLMAFFQGPAFAILLTGLLWKRATGVAAFIGFIVGVCFSITLFALNQVDVYTALGMEPLFQISEPFLYFSIWAFVVSFSLIVIISLLTKREPDEKIEGLVFSLKPRKETT</sequence>
<feature type="transmembrane region" description="Helical" evidence="7">
    <location>
        <begin position="492"/>
        <end position="513"/>
    </location>
</feature>
<accession>A0A517V5X6</accession>
<evidence type="ECO:0000256" key="3">
    <source>
        <dbReference type="ARBA" id="ARBA00022692"/>
    </source>
</evidence>
<feature type="transmembrane region" description="Helical" evidence="7">
    <location>
        <begin position="299"/>
        <end position="323"/>
    </location>
</feature>
<comment type="similarity">
    <text evidence="2 6">Belongs to the sodium:solute symporter (SSF) (TC 2.A.21) family.</text>
</comment>
<evidence type="ECO:0000256" key="5">
    <source>
        <dbReference type="ARBA" id="ARBA00023136"/>
    </source>
</evidence>
<dbReference type="KEGG" id="gax:Pan161_00230"/>
<dbReference type="PANTHER" id="PTHR11819:SF195">
    <property type="entry name" value="SODIUM_GLUCOSE COTRANSPORTER 4"/>
    <property type="match status" value="1"/>
</dbReference>
<dbReference type="RefSeq" id="WP_145223586.1">
    <property type="nucleotide sequence ID" value="NZ_CP036343.1"/>
</dbReference>
<evidence type="ECO:0000256" key="6">
    <source>
        <dbReference type="RuleBase" id="RU362091"/>
    </source>
</evidence>
<evidence type="ECO:0000313" key="9">
    <source>
        <dbReference type="Proteomes" id="UP000316855"/>
    </source>
</evidence>
<dbReference type="PANTHER" id="PTHR11819">
    <property type="entry name" value="SOLUTE CARRIER FAMILY 5"/>
    <property type="match status" value="1"/>
</dbReference>
<protein>
    <submittedName>
        <fullName evidence="8">Sodium/glucose cotransporter</fullName>
    </submittedName>
</protein>
<dbReference type="Proteomes" id="UP000316855">
    <property type="component" value="Chromosome"/>
</dbReference>
<feature type="transmembrane region" description="Helical" evidence="7">
    <location>
        <begin position="79"/>
        <end position="100"/>
    </location>
</feature>
<evidence type="ECO:0000256" key="7">
    <source>
        <dbReference type="SAM" id="Phobius"/>
    </source>
</evidence>
<feature type="transmembrane region" description="Helical" evidence="7">
    <location>
        <begin position="395"/>
        <end position="415"/>
    </location>
</feature>
<feature type="transmembrane region" description="Helical" evidence="7">
    <location>
        <begin position="121"/>
        <end position="141"/>
    </location>
</feature>
<reference evidence="8 9" key="1">
    <citation type="submission" date="2019-02" db="EMBL/GenBank/DDBJ databases">
        <title>Deep-cultivation of Planctomycetes and their phenomic and genomic characterization uncovers novel biology.</title>
        <authorList>
            <person name="Wiegand S."/>
            <person name="Jogler M."/>
            <person name="Boedeker C."/>
            <person name="Pinto D."/>
            <person name="Vollmers J."/>
            <person name="Rivas-Marin E."/>
            <person name="Kohn T."/>
            <person name="Peeters S.H."/>
            <person name="Heuer A."/>
            <person name="Rast P."/>
            <person name="Oberbeckmann S."/>
            <person name="Bunk B."/>
            <person name="Jeske O."/>
            <person name="Meyerdierks A."/>
            <person name="Storesund J.E."/>
            <person name="Kallscheuer N."/>
            <person name="Luecker S."/>
            <person name="Lage O.M."/>
            <person name="Pohl T."/>
            <person name="Merkel B.J."/>
            <person name="Hornburger P."/>
            <person name="Mueller R.-W."/>
            <person name="Bruemmer F."/>
            <person name="Labrenz M."/>
            <person name="Spormann A.M."/>
            <person name="Op den Camp H."/>
            <person name="Overmann J."/>
            <person name="Amann R."/>
            <person name="Jetten M.S.M."/>
            <person name="Mascher T."/>
            <person name="Medema M.H."/>
            <person name="Devos D.P."/>
            <person name="Kaster A.-K."/>
            <person name="Ovreas L."/>
            <person name="Rohde M."/>
            <person name="Galperin M.Y."/>
            <person name="Jogler C."/>
        </authorList>
    </citation>
    <scope>NUCLEOTIDE SEQUENCE [LARGE SCALE GENOMIC DNA]</scope>
    <source>
        <strain evidence="8 9">Pan161</strain>
    </source>
</reference>
<dbReference type="GO" id="GO:0005412">
    <property type="term" value="F:D-glucose:sodium symporter activity"/>
    <property type="evidence" value="ECO:0007669"/>
    <property type="project" value="TreeGrafter"/>
</dbReference>
<gene>
    <name evidence="8" type="primary">sglT_1</name>
    <name evidence="8" type="ORF">Pan161_00230</name>
</gene>
<feature type="transmembrane region" description="Helical" evidence="7">
    <location>
        <begin position="45"/>
        <end position="67"/>
    </location>
</feature>
<name>A0A517V5X6_9PLAN</name>
<keyword evidence="3 7" id="KW-0812">Transmembrane</keyword>
<evidence type="ECO:0000256" key="4">
    <source>
        <dbReference type="ARBA" id="ARBA00022989"/>
    </source>
</evidence>
<feature type="transmembrane region" description="Helical" evidence="7">
    <location>
        <begin position="153"/>
        <end position="179"/>
    </location>
</feature>
<dbReference type="EMBL" id="CP036343">
    <property type="protein sequence ID" value="QDT88407.1"/>
    <property type="molecule type" value="Genomic_DNA"/>
</dbReference>
<organism evidence="8 9">
    <name type="scientific">Gimesia algae</name>
    <dbReference type="NCBI Taxonomy" id="2527971"/>
    <lineage>
        <taxon>Bacteria</taxon>
        <taxon>Pseudomonadati</taxon>
        <taxon>Planctomycetota</taxon>
        <taxon>Planctomycetia</taxon>
        <taxon>Planctomycetales</taxon>
        <taxon>Planctomycetaceae</taxon>
        <taxon>Gimesia</taxon>
    </lineage>
</organism>
<dbReference type="OrthoDB" id="9814523at2"/>
<proteinExistence type="inferred from homology"/>
<comment type="subcellular location">
    <subcellularLocation>
        <location evidence="1">Membrane</location>
        <topology evidence="1">Multi-pass membrane protein</topology>
    </subcellularLocation>
</comment>
<evidence type="ECO:0000313" key="8">
    <source>
        <dbReference type="EMBL" id="QDT88407.1"/>
    </source>
</evidence>
<evidence type="ECO:0000256" key="2">
    <source>
        <dbReference type="ARBA" id="ARBA00006434"/>
    </source>
</evidence>
<dbReference type="GO" id="GO:0005886">
    <property type="term" value="C:plasma membrane"/>
    <property type="evidence" value="ECO:0007669"/>
    <property type="project" value="TreeGrafter"/>
</dbReference>
<keyword evidence="4 7" id="KW-1133">Transmembrane helix</keyword>
<dbReference type="Gene3D" id="1.20.1730.10">
    <property type="entry name" value="Sodium/glucose cotransporter"/>
    <property type="match status" value="1"/>
</dbReference>
<dbReference type="Pfam" id="PF00474">
    <property type="entry name" value="SSF"/>
    <property type="match status" value="1"/>
</dbReference>
<feature type="transmembrane region" description="Helical" evidence="7">
    <location>
        <begin position="186"/>
        <end position="206"/>
    </location>
</feature>
<dbReference type="PROSITE" id="PS50283">
    <property type="entry name" value="NA_SOLUT_SYMP_3"/>
    <property type="match status" value="1"/>
</dbReference>
<keyword evidence="9" id="KW-1185">Reference proteome</keyword>
<dbReference type="AlphaFoldDB" id="A0A517V5X6"/>
<feature type="transmembrane region" description="Helical" evidence="7">
    <location>
        <begin position="452"/>
        <end position="472"/>
    </location>
</feature>
<evidence type="ECO:0000256" key="1">
    <source>
        <dbReference type="ARBA" id="ARBA00004141"/>
    </source>
</evidence>